<reference evidence="1" key="2">
    <citation type="journal article" date="2015" name="Fish Shellfish Immunol.">
        <title>Early steps in the European eel (Anguilla anguilla)-Vibrio vulnificus interaction in the gills: Role of the RtxA13 toxin.</title>
        <authorList>
            <person name="Callol A."/>
            <person name="Pajuelo D."/>
            <person name="Ebbesson L."/>
            <person name="Teles M."/>
            <person name="MacKenzie S."/>
            <person name="Amaro C."/>
        </authorList>
    </citation>
    <scope>NUCLEOTIDE SEQUENCE</scope>
</reference>
<proteinExistence type="predicted"/>
<organism evidence="1">
    <name type="scientific">Anguilla anguilla</name>
    <name type="common">European freshwater eel</name>
    <name type="synonym">Muraena anguilla</name>
    <dbReference type="NCBI Taxonomy" id="7936"/>
    <lineage>
        <taxon>Eukaryota</taxon>
        <taxon>Metazoa</taxon>
        <taxon>Chordata</taxon>
        <taxon>Craniata</taxon>
        <taxon>Vertebrata</taxon>
        <taxon>Euteleostomi</taxon>
        <taxon>Actinopterygii</taxon>
        <taxon>Neopterygii</taxon>
        <taxon>Teleostei</taxon>
        <taxon>Anguilliformes</taxon>
        <taxon>Anguillidae</taxon>
        <taxon>Anguilla</taxon>
    </lineage>
</organism>
<dbReference type="EMBL" id="GBXM01010799">
    <property type="protein sequence ID" value="JAH97778.1"/>
    <property type="molecule type" value="Transcribed_RNA"/>
</dbReference>
<dbReference type="AlphaFoldDB" id="A0A0E9X7X6"/>
<accession>A0A0E9X7X6</accession>
<evidence type="ECO:0000313" key="1">
    <source>
        <dbReference type="EMBL" id="JAH97778.1"/>
    </source>
</evidence>
<protein>
    <submittedName>
        <fullName evidence="1">Uncharacterized protein</fullName>
    </submittedName>
</protein>
<sequence>MEQRLGAFQASQEGFTIAGFIWLRCLKKPEENGTKTSLASQHVETNTRFVLKRAHHTFLVFLWIFDPCSVKAILKIHPPLKNKIKSRTSTNISC</sequence>
<reference evidence="1" key="1">
    <citation type="submission" date="2014-11" db="EMBL/GenBank/DDBJ databases">
        <authorList>
            <person name="Amaro Gonzalez C."/>
        </authorList>
    </citation>
    <scope>NUCLEOTIDE SEQUENCE</scope>
</reference>
<name>A0A0E9X7X6_ANGAN</name>